<dbReference type="STRING" id="29557.MGALLINA_00990"/>
<dbReference type="InterPro" id="IPR039421">
    <property type="entry name" value="Type_1_exporter"/>
</dbReference>
<dbReference type="InterPro" id="IPR011527">
    <property type="entry name" value="ABC1_TM_dom"/>
</dbReference>
<feature type="transmembrane region" description="Helical" evidence="8">
    <location>
        <begin position="389"/>
        <end position="408"/>
    </location>
</feature>
<dbReference type="AlphaFoldDB" id="A0A168RKF8"/>
<dbReference type="GO" id="GO:0016887">
    <property type="term" value="F:ATP hydrolysis activity"/>
    <property type="evidence" value="ECO:0007669"/>
    <property type="project" value="InterPro"/>
</dbReference>
<dbReference type="PANTHER" id="PTHR43394">
    <property type="entry name" value="ATP-DEPENDENT PERMEASE MDL1, MITOCHONDRIAL"/>
    <property type="match status" value="1"/>
</dbReference>
<feature type="transmembrane region" description="Helical" evidence="8">
    <location>
        <begin position="162"/>
        <end position="185"/>
    </location>
</feature>
<evidence type="ECO:0000259" key="10">
    <source>
        <dbReference type="PROSITE" id="PS50990"/>
    </source>
</evidence>
<keyword evidence="3 8" id="KW-0812">Transmembrane</keyword>
<evidence type="ECO:0000256" key="4">
    <source>
        <dbReference type="ARBA" id="ARBA00022801"/>
    </source>
</evidence>
<comment type="subcellular location">
    <subcellularLocation>
        <location evidence="1">Cell membrane</location>
        <topology evidence="1">Multi-pass membrane protein</topology>
    </subcellularLocation>
</comment>
<sequence>MKITKQNDIKDCGLHVLKFFIKKLQNKDVDINYLKINSSYNENGINLFNLKELAKKFELNMTSYSCDFEILKSLPKDDFPIGVLINRDSLNHYLIIKNIDKTRVHFYDSATGKIEKLKHNEFKNIFQNVVFTVEKEKKWTKNENYKLSDKTKDLLIGNKLSIFYFLLAILNLILIFTSTFFVKIIFDVLLKTKEISILLQVFACFLSLNIIKIINSFVKNVAIKKEQNKIEWEITKNFIQKINSLSVNNLSKLTKSDLLRRYSYISFIAQYKANFIYLIFSQLLAFIISSLLMIWVNFYIFLLVCFATGFQFSIDLLINFKIKSKTFNWIKSANKKLKTDLDLIELSKQNKNDEELYFWNNKLYIEFFELKKSDFDIFKFKETKNIWKGLLINNLNLFLILFATFLIFKNEFSMGDLLISLTLIPFISDPVILISDLVMENNLYSEFISDINFVFNLKSKIDIKEGIPIQKINNIKFNNLIFGYENGLEVLNINNWILNENTQIKGKNGCGKSTLLSLLNNQLDNWQGKIEINEINLSNINSNLLFKKIILLTNNDFFPNLSVIDFLTNNIFANKESLYKNIEKYDLNHLLTKLNINLNGKLIDNGNNLSKGQKASINLLKLFIKKYDLIMLDEVFENIENSICEELKEKIKKFQDEAIFLEISHNKNYIHTNNEVNFESINKIK</sequence>
<dbReference type="NCBIfam" id="NF045998">
    <property type="entry name" value="cleave_ABC_plasm"/>
    <property type="match status" value="1"/>
</dbReference>
<dbReference type="Gene3D" id="3.40.50.300">
    <property type="entry name" value="P-loop containing nucleotide triphosphate hydrolases"/>
    <property type="match status" value="1"/>
</dbReference>
<dbReference type="PROSITE" id="PS50929">
    <property type="entry name" value="ABC_TM1F"/>
    <property type="match status" value="1"/>
</dbReference>
<dbReference type="SUPFAM" id="SSF52540">
    <property type="entry name" value="P-loop containing nucleoside triphosphate hydrolases"/>
    <property type="match status" value="1"/>
</dbReference>
<evidence type="ECO:0000256" key="5">
    <source>
        <dbReference type="ARBA" id="ARBA00022807"/>
    </source>
</evidence>
<keyword evidence="11" id="KW-0547">Nucleotide-binding</keyword>
<evidence type="ECO:0000313" key="12">
    <source>
        <dbReference type="Proteomes" id="UP000076983"/>
    </source>
</evidence>
<evidence type="ECO:0000256" key="2">
    <source>
        <dbReference type="ARBA" id="ARBA00005417"/>
    </source>
</evidence>
<accession>A0A168RKF8</accession>
<proteinExistence type="inferred from homology"/>
<dbReference type="Pfam" id="PF03412">
    <property type="entry name" value="Peptidase_C39"/>
    <property type="match status" value="1"/>
</dbReference>
<dbReference type="PATRIC" id="fig|29557.3.peg.90"/>
<keyword evidence="11" id="KW-0067">ATP-binding</keyword>
<dbReference type="SUPFAM" id="SSF90123">
    <property type="entry name" value="ABC transporter transmembrane region"/>
    <property type="match status" value="1"/>
</dbReference>
<dbReference type="Gene3D" id="3.90.70.10">
    <property type="entry name" value="Cysteine proteinases"/>
    <property type="match status" value="1"/>
</dbReference>
<dbReference type="InterPro" id="IPR003439">
    <property type="entry name" value="ABC_transporter-like_ATP-bd"/>
</dbReference>
<feature type="transmembrane region" description="Helical" evidence="8">
    <location>
        <begin position="275"/>
        <end position="292"/>
    </location>
</feature>
<dbReference type="GO" id="GO:0015421">
    <property type="term" value="F:ABC-type oligopeptide transporter activity"/>
    <property type="evidence" value="ECO:0007669"/>
    <property type="project" value="TreeGrafter"/>
</dbReference>
<comment type="caution">
    <text evidence="11">The sequence shown here is derived from an EMBL/GenBank/DDBJ whole genome shotgun (WGS) entry which is preliminary data.</text>
</comment>
<evidence type="ECO:0000256" key="1">
    <source>
        <dbReference type="ARBA" id="ARBA00004651"/>
    </source>
</evidence>
<keyword evidence="4" id="KW-0378">Hydrolase</keyword>
<name>A0A168RKF8_9BACT</name>
<feature type="transmembrane region" description="Helical" evidence="8">
    <location>
        <begin position="298"/>
        <end position="318"/>
    </location>
</feature>
<dbReference type="GO" id="GO:0005524">
    <property type="term" value="F:ATP binding"/>
    <property type="evidence" value="ECO:0007669"/>
    <property type="project" value="UniProtKB-KW"/>
</dbReference>
<dbReference type="Gene3D" id="1.20.1560.10">
    <property type="entry name" value="ABC transporter type 1, transmembrane domain"/>
    <property type="match status" value="1"/>
</dbReference>
<dbReference type="InterPro" id="IPR036640">
    <property type="entry name" value="ABC1_TM_sf"/>
</dbReference>
<dbReference type="Proteomes" id="UP000076983">
    <property type="component" value="Unassembled WGS sequence"/>
</dbReference>
<dbReference type="GO" id="GO:0005886">
    <property type="term" value="C:plasma membrane"/>
    <property type="evidence" value="ECO:0007669"/>
    <property type="project" value="UniProtKB-SubCell"/>
</dbReference>
<keyword evidence="5" id="KW-0788">Thiol protease</keyword>
<dbReference type="Pfam" id="PF00005">
    <property type="entry name" value="ABC_tran"/>
    <property type="match status" value="1"/>
</dbReference>
<protein>
    <submittedName>
        <fullName evidence="11">ABC transporter ATP-binding and permease protein</fullName>
    </submittedName>
</protein>
<reference evidence="11 12" key="1">
    <citation type="submission" date="2016-03" db="EMBL/GenBank/DDBJ databases">
        <title>Genome sequence of Mycoplasma gallinarum strain Mgn_IPT.</title>
        <authorList>
            <person name="Yacoub E."/>
            <person name="Sirand-Pugnet P."/>
            <person name="Barre A."/>
            <person name="Maurier F."/>
            <person name="Blanchard A."/>
            <person name="Ben Abdelmoumen B.M."/>
        </authorList>
    </citation>
    <scope>NUCLEOTIDE SEQUENCE [LARGE SCALE GENOMIC DNA]</scope>
    <source>
        <strain evidence="11 12">Mgn_IPT</strain>
    </source>
</reference>
<dbReference type="PROSITE" id="PS50990">
    <property type="entry name" value="PEPTIDASE_C39"/>
    <property type="match status" value="1"/>
</dbReference>
<organism evidence="11 12">
    <name type="scientific">Mycoplasmopsis gallinarum</name>
    <dbReference type="NCBI Taxonomy" id="29557"/>
    <lineage>
        <taxon>Bacteria</taxon>
        <taxon>Bacillati</taxon>
        <taxon>Mycoplasmatota</taxon>
        <taxon>Mycoplasmoidales</taxon>
        <taxon>Metamycoplasmataceae</taxon>
        <taxon>Mycoplasmopsis</taxon>
    </lineage>
</organism>
<dbReference type="RefSeq" id="WP_063625895.1">
    <property type="nucleotide sequence ID" value="NZ_LVLH01000020.1"/>
</dbReference>
<evidence type="ECO:0000256" key="8">
    <source>
        <dbReference type="SAM" id="Phobius"/>
    </source>
</evidence>
<feature type="transmembrane region" description="Helical" evidence="8">
    <location>
        <begin position="197"/>
        <end position="218"/>
    </location>
</feature>
<comment type="similarity">
    <text evidence="2">Belongs to the ABC transporter superfamily.</text>
</comment>
<keyword evidence="5" id="KW-0645">Protease</keyword>
<dbReference type="GO" id="GO:0008234">
    <property type="term" value="F:cysteine-type peptidase activity"/>
    <property type="evidence" value="ECO:0007669"/>
    <property type="project" value="UniProtKB-KW"/>
</dbReference>
<keyword evidence="6 8" id="KW-1133">Transmembrane helix</keyword>
<keyword evidence="12" id="KW-1185">Reference proteome</keyword>
<evidence type="ECO:0000256" key="7">
    <source>
        <dbReference type="ARBA" id="ARBA00023136"/>
    </source>
</evidence>
<evidence type="ECO:0000313" key="11">
    <source>
        <dbReference type="EMBL" id="OAB49064.1"/>
    </source>
</evidence>
<dbReference type="OrthoDB" id="403954at2"/>
<evidence type="ECO:0000256" key="6">
    <source>
        <dbReference type="ARBA" id="ARBA00022989"/>
    </source>
</evidence>
<dbReference type="GO" id="GO:0006508">
    <property type="term" value="P:proteolysis"/>
    <property type="evidence" value="ECO:0007669"/>
    <property type="project" value="InterPro"/>
</dbReference>
<feature type="domain" description="ABC transmembrane type-1" evidence="9">
    <location>
        <begin position="162"/>
        <end position="304"/>
    </location>
</feature>
<evidence type="ECO:0000256" key="3">
    <source>
        <dbReference type="ARBA" id="ARBA00022692"/>
    </source>
</evidence>
<keyword evidence="7 8" id="KW-0472">Membrane</keyword>
<dbReference type="InterPro" id="IPR005074">
    <property type="entry name" value="Peptidase_C39"/>
</dbReference>
<evidence type="ECO:0000259" key="9">
    <source>
        <dbReference type="PROSITE" id="PS50929"/>
    </source>
</evidence>
<dbReference type="InterPro" id="IPR027417">
    <property type="entry name" value="P-loop_NTPase"/>
</dbReference>
<gene>
    <name evidence="11" type="ORF">MGALLINA_00990</name>
</gene>
<feature type="domain" description="Peptidase C39" evidence="10">
    <location>
        <begin position="6"/>
        <end position="133"/>
    </location>
</feature>
<dbReference type="EMBL" id="LVLH01000020">
    <property type="protein sequence ID" value="OAB49064.1"/>
    <property type="molecule type" value="Genomic_DNA"/>
</dbReference>
<dbReference type="PANTHER" id="PTHR43394:SF1">
    <property type="entry name" value="ATP-BINDING CASSETTE SUB-FAMILY B MEMBER 10, MITOCHONDRIAL"/>
    <property type="match status" value="1"/>
</dbReference>